<name>A0A6I6L802_9SPHN</name>
<dbReference type="EMBL" id="CP035733">
    <property type="protein sequence ID" value="QGY80874.1"/>
    <property type="molecule type" value="Genomic_DNA"/>
</dbReference>
<evidence type="ECO:0000313" key="1">
    <source>
        <dbReference type="EMBL" id="QGY80874.1"/>
    </source>
</evidence>
<keyword evidence="2" id="KW-1185">Reference proteome</keyword>
<gene>
    <name evidence="1" type="ORF">EUU25_09730</name>
</gene>
<dbReference type="KEGG" id="slaa:EUU25_09730"/>
<dbReference type="Proteomes" id="UP000428803">
    <property type="component" value="Chromosome"/>
</dbReference>
<evidence type="ECO:0000313" key="2">
    <source>
        <dbReference type="Proteomes" id="UP000428803"/>
    </source>
</evidence>
<accession>A0A6I6L802</accession>
<dbReference type="Pfam" id="PF14352">
    <property type="entry name" value="DUF4402"/>
    <property type="match status" value="1"/>
</dbReference>
<dbReference type="InterPro" id="IPR025514">
    <property type="entry name" value="DUF4402"/>
</dbReference>
<organism evidence="1 2">
    <name type="scientific">Sphingorhabdus lacus</name>
    <dbReference type="NCBI Taxonomy" id="392610"/>
    <lineage>
        <taxon>Bacteria</taxon>
        <taxon>Pseudomonadati</taxon>
        <taxon>Pseudomonadota</taxon>
        <taxon>Alphaproteobacteria</taxon>
        <taxon>Sphingomonadales</taxon>
        <taxon>Sphingomonadaceae</taxon>
        <taxon>Sphingorhabdus</taxon>
    </lineage>
</organism>
<reference evidence="2" key="1">
    <citation type="submission" date="2019-01" db="EMBL/GenBank/DDBJ databases">
        <title>Sphingorhabdus lacus sp.nov., isolated from an oligotrophic freshwater lake.</title>
        <authorList>
            <person name="Park M."/>
        </authorList>
    </citation>
    <scope>NUCLEOTIDE SEQUENCE [LARGE SCALE GENOMIC DNA]</scope>
    <source>
        <strain evidence="2">IMCC1753</strain>
    </source>
</reference>
<protein>
    <submittedName>
        <fullName evidence="1">DUF4402 domain-containing protein</fullName>
    </submittedName>
</protein>
<sequence length="190" mass="19812">MASSSYPVTKWAALTCSSDAVKSRAIPIFGRLAALCASFVGVQSAHALPGDTQTQIVNPGLVTNATSLDFGSVIAGSVQSRLRVPPTSDTVVVSAGNALPVGGSVSRARFDVVAAPLTLVFINLPSNIQLTRVSGTDQMLLDQFQQSGLPFQIMGASGQYSFYVGGRLRVNPSQAAGLYQGNFTVTVNFL</sequence>
<proteinExistence type="predicted"/>
<dbReference type="AlphaFoldDB" id="A0A6I6L802"/>